<keyword evidence="3" id="KW-1185">Reference proteome</keyword>
<evidence type="ECO:0000313" key="2">
    <source>
        <dbReference type="EMBL" id="GAK47480.1"/>
    </source>
</evidence>
<name>A0A081BHG2_9LACO</name>
<reference evidence="2" key="1">
    <citation type="journal article" date="2014" name="Genome Announc.">
        <title>Draft Genome Sequence of Lactobacillus oryzae Strain SG293T.</title>
        <authorList>
            <person name="Tanizawa Y."/>
            <person name="Fujisawa T."/>
            <person name="Mochizuki T."/>
            <person name="Kaminuma E."/>
            <person name="Nakamura Y."/>
            <person name="Tohno M."/>
        </authorList>
    </citation>
    <scope>NUCLEOTIDE SEQUENCE [LARGE SCALE GENOMIC DNA]</scope>
    <source>
        <strain evidence="2">SG293</strain>
    </source>
</reference>
<protein>
    <recommendedName>
        <fullName evidence="4">Extracellular protein</fullName>
    </recommendedName>
</protein>
<gene>
    <name evidence="2" type="ORF">LOSG293_070190</name>
</gene>
<dbReference type="AlphaFoldDB" id="A0A081BHG2"/>
<dbReference type="RefSeq" id="WP_034526817.1">
    <property type="nucleotide sequence ID" value="NZ_BBJM01000007.1"/>
</dbReference>
<organism evidence="2 3">
    <name type="scientific">Secundilactobacillus oryzae JCM 18671</name>
    <dbReference type="NCBI Taxonomy" id="1291743"/>
    <lineage>
        <taxon>Bacteria</taxon>
        <taxon>Bacillati</taxon>
        <taxon>Bacillota</taxon>
        <taxon>Bacilli</taxon>
        <taxon>Lactobacillales</taxon>
        <taxon>Lactobacillaceae</taxon>
        <taxon>Secundilactobacillus</taxon>
    </lineage>
</organism>
<dbReference type="EMBL" id="BBJM01000007">
    <property type="protein sequence ID" value="GAK47480.1"/>
    <property type="molecule type" value="Genomic_DNA"/>
</dbReference>
<evidence type="ECO:0000256" key="1">
    <source>
        <dbReference type="SAM" id="SignalP"/>
    </source>
</evidence>
<proteinExistence type="predicted"/>
<feature type="signal peptide" evidence="1">
    <location>
        <begin position="1"/>
        <end position="30"/>
    </location>
</feature>
<comment type="caution">
    <text evidence="2">The sequence shown here is derived from an EMBL/GenBank/DDBJ whole genome shotgun (WGS) entry which is preliminary data.</text>
</comment>
<dbReference type="OrthoDB" id="2275794at2"/>
<evidence type="ECO:0000313" key="3">
    <source>
        <dbReference type="Proteomes" id="UP000028700"/>
    </source>
</evidence>
<accession>A0A081BHG2</accession>
<dbReference type="eggNOG" id="ENOG5030AX5">
    <property type="taxonomic scope" value="Bacteria"/>
</dbReference>
<sequence length="280" mass="31593">MTNKISKSLLLLVTITGGLFLFNTGSQAQADSSFANVSYVQANRKIKTNLYRTINGKKSSYYLPKGAKFSVAGVSSTRNAKGTVDYFVSPSLDNYSYRYRSAFTNFKKTNGHITTSEIPFTSKNFTKVNMPYKFSNQYFQYGKAWSFSIKQFHQIFNVTQDGYIQFYSTASLKKSNVPNSFSNWDPKTGRQLPEISAQKPTTTRKITATKKAGSNITYVYYSKPIHGLKEAKVGKNNYRLKINYQKSFDKVEGNLEARWASSYVGGSPYFILFDANSTAD</sequence>
<evidence type="ECO:0008006" key="4">
    <source>
        <dbReference type="Google" id="ProtNLM"/>
    </source>
</evidence>
<keyword evidence="1" id="KW-0732">Signal</keyword>
<feature type="chain" id="PRO_5001755076" description="Extracellular protein" evidence="1">
    <location>
        <begin position="31"/>
        <end position="280"/>
    </location>
</feature>
<dbReference type="Proteomes" id="UP000028700">
    <property type="component" value="Unassembled WGS sequence"/>
</dbReference>